<dbReference type="SMART" id="SM00198">
    <property type="entry name" value="SCP"/>
    <property type="match status" value="1"/>
</dbReference>
<evidence type="ECO:0000259" key="5">
    <source>
        <dbReference type="SMART" id="SM00198"/>
    </source>
</evidence>
<dbReference type="GO" id="GO:0016020">
    <property type="term" value="C:membrane"/>
    <property type="evidence" value="ECO:0007669"/>
    <property type="project" value="UniProtKB-SubCell"/>
</dbReference>
<name>A0A8C0MAU0_CANLF</name>
<dbReference type="InterPro" id="IPR034121">
    <property type="entry name" value="SCP_GLIPR-1-like"/>
</dbReference>
<dbReference type="FunFam" id="3.40.33.10:FF:000008">
    <property type="entry name" value="GLI pathogenesis-related 1 (Glioma)"/>
    <property type="match status" value="1"/>
</dbReference>
<evidence type="ECO:0000313" key="8">
    <source>
        <dbReference type="Proteomes" id="UP000694429"/>
    </source>
</evidence>
<dbReference type="Ensembl" id="ENSCAFT00040023739.1">
    <property type="protein sequence ID" value="ENSCAFP00040020616.1"/>
    <property type="gene ID" value="ENSCAFG00040012813.1"/>
</dbReference>
<dbReference type="PROSITE" id="PS01009">
    <property type="entry name" value="CRISP_1"/>
    <property type="match status" value="1"/>
</dbReference>
<comment type="subcellular location">
    <subcellularLocation>
        <location evidence="1">Membrane</location>
    </subcellularLocation>
</comment>
<dbReference type="InterPro" id="IPR035940">
    <property type="entry name" value="CAP_sf"/>
</dbReference>
<feature type="domain" description="SCP" evidence="5">
    <location>
        <begin position="32"/>
        <end position="179"/>
    </location>
</feature>
<sequence length="244" mass="27698">MVLTEELRCLWTLGLCLVAGRSPARAPAADRRFRERCLDAHNALRAQVLPPAADMRHLSWDDGLAKTAKAWANTCRFEHNSCLSKSYECHPTFQYIGENIWLGGLSIFSPKSAVDAWFNETEYYDYDTLSCTKVCGHYTQVVWANSYKVGCAVTMCPKLGGYETVIFVCNYGPAGNYPNRPPYTRGVPCSLCTEEETCTNNLCLFWFSEQIFLKEIKNLKNMKNIQIGIHRGRRLSTYHVIHCA</sequence>
<dbReference type="RefSeq" id="XP_038534749.1">
    <property type="nucleotide sequence ID" value="XM_038678821.1"/>
</dbReference>
<evidence type="ECO:0000256" key="2">
    <source>
        <dbReference type="ARBA" id="ARBA00009923"/>
    </source>
</evidence>
<evidence type="ECO:0000313" key="7">
    <source>
        <dbReference type="Ensembl" id="ENSCAFP00040020616.1"/>
    </source>
</evidence>
<accession>A0A8C0MAU0</accession>
<dbReference type="Ensembl" id="ENSCAFT00030007775.1">
    <property type="protein sequence ID" value="ENSCAFP00030006821.1"/>
    <property type="gene ID" value="ENSCAFG00030004171.1"/>
</dbReference>
<dbReference type="InterPro" id="IPR014044">
    <property type="entry name" value="CAP_dom"/>
</dbReference>
<reference evidence="6" key="3">
    <citation type="submission" date="2025-05" db="UniProtKB">
        <authorList>
            <consortium name="Ensembl"/>
        </authorList>
    </citation>
    <scope>IDENTIFICATION</scope>
</reference>
<proteinExistence type="inferred from homology"/>
<evidence type="ECO:0000313" key="6">
    <source>
        <dbReference type="Ensembl" id="ENSCAFP00030006821.1"/>
    </source>
</evidence>
<dbReference type="Proteomes" id="UP000694429">
    <property type="component" value="Chromosome 10"/>
</dbReference>
<dbReference type="PRINTS" id="PR00838">
    <property type="entry name" value="V5ALLERGEN"/>
</dbReference>
<dbReference type="AlphaFoldDB" id="A0A8C0MAU0"/>
<dbReference type="InterPro" id="IPR002413">
    <property type="entry name" value="V5_allergen-like"/>
</dbReference>
<dbReference type="PROSITE" id="PS01010">
    <property type="entry name" value="CRISP_2"/>
    <property type="match status" value="1"/>
</dbReference>
<gene>
    <name evidence="6" type="primary">GLIPR1L1</name>
</gene>
<dbReference type="Proteomes" id="UP000694542">
    <property type="component" value="Chromosome 10"/>
</dbReference>
<dbReference type="PANTHER" id="PTHR10334">
    <property type="entry name" value="CYSTEINE-RICH SECRETORY PROTEIN-RELATED"/>
    <property type="match status" value="1"/>
</dbReference>
<dbReference type="CDD" id="cd05385">
    <property type="entry name" value="CAP_GLIPR1-like"/>
    <property type="match status" value="1"/>
</dbReference>
<evidence type="ECO:0000256" key="1">
    <source>
        <dbReference type="ARBA" id="ARBA00004370"/>
    </source>
</evidence>
<evidence type="ECO:0000256" key="3">
    <source>
        <dbReference type="ARBA" id="ARBA00022729"/>
    </source>
</evidence>
<dbReference type="KEGG" id="cfa:610032"/>
<reference evidence="7" key="1">
    <citation type="submission" date="2018-10" db="EMBL/GenBank/DDBJ databases">
        <title>De novo assembly of a Great Dane genome.</title>
        <authorList>
            <person name="Kidd J.M."/>
            <person name="Pendleton A.L."/>
            <person name="Shen F."/>
            <person name="Emery S."/>
        </authorList>
    </citation>
    <scope>NUCLEOTIDE SEQUENCE [LARGE SCALE GENOMIC DNA]</scope>
    <source>
        <strain evidence="7">Great Dane</strain>
    </source>
</reference>
<dbReference type="InterPro" id="IPR001283">
    <property type="entry name" value="CRISP-related"/>
</dbReference>
<dbReference type="PRINTS" id="PR00837">
    <property type="entry name" value="V5TPXLIKE"/>
</dbReference>
<dbReference type="GeneID" id="610032"/>
<dbReference type="SUPFAM" id="SSF55797">
    <property type="entry name" value="PR-1-like"/>
    <property type="match status" value="1"/>
</dbReference>
<dbReference type="Pfam" id="PF00188">
    <property type="entry name" value="CAP"/>
    <property type="match status" value="1"/>
</dbReference>
<comment type="similarity">
    <text evidence="2">Belongs to the CRISP family.</text>
</comment>
<evidence type="ECO:0000256" key="4">
    <source>
        <dbReference type="ARBA" id="ARBA00023136"/>
    </source>
</evidence>
<protein>
    <submittedName>
        <fullName evidence="6">GLIPR1 like 1</fullName>
    </submittedName>
</protein>
<dbReference type="CTD" id="256710"/>
<dbReference type="Gene3D" id="3.40.33.10">
    <property type="entry name" value="CAP"/>
    <property type="match status" value="1"/>
</dbReference>
<dbReference type="RefSeq" id="XP_038488210.1">
    <property type="nucleotide sequence ID" value="XM_038632282.1"/>
</dbReference>
<keyword evidence="3" id="KW-0732">Signal</keyword>
<dbReference type="GO" id="GO:0005576">
    <property type="term" value="C:extracellular region"/>
    <property type="evidence" value="ECO:0007669"/>
    <property type="project" value="InterPro"/>
</dbReference>
<keyword evidence="4" id="KW-0472">Membrane</keyword>
<organism evidence="6 8">
    <name type="scientific">Canis lupus familiaris</name>
    <name type="common">Dog</name>
    <name type="synonym">Canis familiaris</name>
    <dbReference type="NCBI Taxonomy" id="9615"/>
    <lineage>
        <taxon>Eukaryota</taxon>
        <taxon>Metazoa</taxon>
        <taxon>Chordata</taxon>
        <taxon>Craniata</taxon>
        <taxon>Vertebrata</taxon>
        <taxon>Euteleostomi</taxon>
        <taxon>Mammalia</taxon>
        <taxon>Eutheria</taxon>
        <taxon>Laurasiatheria</taxon>
        <taxon>Carnivora</taxon>
        <taxon>Caniformia</taxon>
        <taxon>Canidae</taxon>
        <taxon>Canis</taxon>
    </lineage>
</organism>
<dbReference type="InterPro" id="IPR018244">
    <property type="entry name" value="Allrgn_V5/Tpx1_CS"/>
</dbReference>
<reference evidence="6" key="2">
    <citation type="submission" date="2019-03" db="EMBL/GenBank/DDBJ databases">
        <authorList>
            <person name="Warren W.C."/>
            <person name="Johnson G.S."/>
        </authorList>
    </citation>
    <scope>NUCLEOTIDE SEQUENCE [LARGE SCALE GENOMIC DNA]</scope>
    <source>
        <strain evidence="6">Basenji</strain>
    </source>
</reference>